<feature type="compositionally biased region" description="Acidic residues" evidence="5">
    <location>
        <begin position="1"/>
        <end position="10"/>
    </location>
</feature>
<comment type="function">
    <text evidence="4">Functions in the N-end rule pathway of protein degradation where it conjugates Leu, Phe and, less efficiently, Met from aminoacyl-tRNAs to the N-termini of proteins containing an N-terminal arginine or lysine.</text>
</comment>
<evidence type="ECO:0000256" key="5">
    <source>
        <dbReference type="SAM" id="MobiDB-lite"/>
    </source>
</evidence>
<dbReference type="Gene3D" id="3.30.70.3550">
    <property type="entry name" value="Leucyl/phenylalanyl-tRNA-protein transferase, N-terminal domain"/>
    <property type="match status" value="1"/>
</dbReference>
<proteinExistence type="inferred from homology"/>
<dbReference type="PANTHER" id="PTHR30098">
    <property type="entry name" value="LEUCYL/PHENYLALANYL-TRNA--PROTEIN TRANSFERASE"/>
    <property type="match status" value="1"/>
</dbReference>
<comment type="catalytic activity">
    <reaction evidence="4">
        <text>N-terminal L-lysyl-[protein] + L-leucyl-tRNA(Leu) = N-terminal L-leucyl-L-lysyl-[protein] + tRNA(Leu) + H(+)</text>
        <dbReference type="Rhea" id="RHEA:12340"/>
        <dbReference type="Rhea" id="RHEA-COMP:9613"/>
        <dbReference type="Rhea" id="RHEA-COMP:9622"/>
        <dbReference type="Rhea" id="RHEA-COMP:12670"/>
        <dbReference type="Rhea" id="RHEA-COMP:12671"/>
        <dbReference type="ChEBI" id="CHEBI:15378"/>
        <dbReference type="ChEBI" id="CHEBI:65249"/>
        <dbReference type="ChEBI" id="CHEBI:78442"/>
        <dbReference type="ChEBI" id="CHEBI:78494"/>
        <dbReference type="ChEBI" id="CHEBI:133043"/>
        <dbReference type="EC" id="2.3.2.6"/>
    </reaction>
</comment>
<keyword evidence="3 4" id="KW-0012">Acyltransferase</keyword>
<evidence type="ECO:0000256" key="3">
    <source>
        <dbReference type="ARBA" id="ARBA00023315"/>
    </source>
</evidence>
<reference evidence="6" key="1">
    <citation type="submission" date="2022-04" db="EMBL/GenBank/DDBJ databases">
        <title>Whole genome sequence of Sphaerotilus sp. FB-5.</title>
        <authorList>
            <person name="Takeda M."/>
            <person name="Narihara S."/>
            <person name="Akimoto M."/>
            <person name="Akimoto R."/>
            <person name="Nishiyashiki S."/>
            <person name="Murakami T."/>
        </authorList>
    </citation>
    <scope>NUCLEOTIDE SEQUENCE</scope>
    <source>
        <strain evidence="6">FB-5</strain>
    </source>
</reference>
<accession>A0ABN6PTD9</accession>
<keyword evidence="1 4" id="KW-0963">Cytoplasm</keyword>
<dbReference type="PANTHER" id="PTHR30098:SF2">
    <property type="entry name" value="LEUCYL_PHENYLALANYL-TRNA--PROTEIN TRANSFERASE"/>
    <property type="match status" value="1"/>
</dbReference>
<comment type="catalytic activity">
    <reaction evidence="4">
        <text>N-terminal L-arginyl-[protein] + L-leucyl-tRNA(Leu) = N-terminal L-leucyl-L-arginyl-[protein] + tRNA(Leu) + H(+)</text>
        <dbReference type="Rhea" id="RHEA:50416"/>
        <dbReference type="Rhea" id="RHEA-COMP:9613"/>
        <dbReference type="Rhea" id="RHEA-COMP:9622"/>
        <dbReference type="Rhea" id="RHEA-COMP:12672"/>
        <dbReference type="Rhea" id="RHEA-COMP:12673"/>
        <dbReference type="ChEBI" id="CHEBI:15378"/>
        <dbReference type="ChEBI" id="CHEBI:64719"/>
        <dbReference type="ChEBI" id="CHEBI:78442"/>
        <dbReference type="ChEBI" id="CHEBI:78494"/>
        <dbReference type="ChEBI" id="CHEBI:133044"/>
        <dbReference type="EC" id="2.3.2.6"/>
    </reaction>
</comment>
<dbReference type="EC" id="2.3.2.6" evidence="4"/>
<dbReference type="Gene3D" id="3.40.630.70">
    <property type="entry name" value="Leucyl/phenylalanyl-tRNA-protein transferase, C-terminal domain"/>
    <property type="match status" value="1"/>
</dbReference>
<dbReference type="InterPro" id="IPR042203">
    <property type="entry name" value="Leu/Phe-tRNA_Trfase_C"/>
</dbReference>
<keyword evidence="2 4" id="KW-0808">Transferase</keyword>
<dbReference type="InterPro" id="IPR016181">
    <property type="entry name" value="Acyl_CoA_acyltransferase"/>
</dbReference>
<evidence type="ECO:0000256" key="1">
    <source>
        <dbReference type="ARBA" id="ARBA00022490"/>
    </source>
</evidence>
<evidence type="ECO:0000313" key="7">
    <source>
        <dbReference type="Proteomes" id="UP001057498"/>
    </source>
</evidence>
<evidence type="ECO:0000256" key="2">
    <source>
        <dbReference type="ARBA" id="ARBA00022679"/>
    </source>
</evidence>
<keyword evidence="7" id="KW-1185">Reference proteome</keyword>
<dbReference type="InterPro" id="IPR042221">
    <property type="entry name" value="Leu/Phe-tRNA_Trfase_N"/>
</dbReference>
<feature type="region of interest" description="Disordered" evidence="5">
    <location>
        <begin position="1"/>
        <end position="26"/>
    </location>
</feature>
<dbReference type="NCBIfam" id="TIGR00667">
    <property type="entry name" value="aat"/>
    <property type="match status" value="1"/>
</dbReference>
<protein>
    <recommendedName>
        <fullName evidence="4">Leucyl/phenylalanyl-tRNA--protein transferase</fullName>
        <ecNumber evidence="4">2.3.2.6</ecNumber>
    </recommendedName>
    <alternativeName>
        <fullName evidence="4">L/F-transferase</fullName>
    </alternativeName>
    <alternativeName>
        <fullName evidence="4">Leucyltransferase</fullName>
    </alternativeName>
    <alternativeName>
        <fullName evidence="4">Phenyalanyltransferase</fullName>
    </alternativeName>
</protein>
<dbReference type="GO" id="GO:0016740">
    <property type="term" value="F:transferase activity"/>
    <property type="evidence" value="ECO:0007669"/>
    <property type="project" value="UniProtKB-KW"/>
</dbReference>
<dbReference type="HAMAP" id="MF_00688">
    <property type="entry name" value="Leu_Phe_trans"/>
    <property type="match status" value="1"/>
</dbReference>
<evidence type="ECO:0000256" key="4">
    <source>
        <dbReference type="HAMAP-Rule" id="MF_00688"/>
    </source>
</evidence>
<dbReference type="RefSeq" id="WP_251969651.1">
    <property type="nucleotide sequence ID" value="NZ_AP025730.1"/>
</dbReference>
<dbReference type="Pfam" id="PF03588">
    <property type="entry name" value="Leu_Phe_trans"/>
    <property type="match status" value="1"/>
</dbReference>
<comment type="catalytic activity">
    <reaction evidence="4">
        <text>L-phenylalanyl-tRNA(Phe) + an N-terminal L-alpha-aminoacyl-[protein] = an N-terminal L-phenylalanyl-L-alpha-aminoacyl-[protein] + tRNA(Phe)</text>
        <dbReference type="Rhea" id="RHEA:43632"/>
        <dbReference type="Rhea" id="RHEA-COMP:9668"/>
        <dbReference type="Rhea" id="RHEA-COMP:9699"/>
        <dbReference type="Rhea" id="RHEA-COMP:10636"/>
        <dbReference type="Rhea" id="RHEA-COMP:10637"/>
        <dbReference type="ChEBI" id="CHEBI:78442"/>
        <dbReference type="ChEBI" id="CHEBI:78531"/>
        <dbReference type="ChEBI" id="CHEBI:78597"/>
        <dbReference type="ChEBI" id="CHEBI:83561"/>
        <dbReference type="EC" id="2.3.2.6"/>
    </reaction>
</comment>
<dbReference type="EMBL" id="AP025730">
    <property type="protein sequence ID" value="BDI06371.1"/>
    <property type="molecule type" value="Genomic_DNA"/>
</dbReference>
<dbReference type="Proteomes" id="UP001057498">
    <property type="component" value="Chromosome"/>
</dbReference>
<sequence>MIPWLPEDDDRTPFPPTRQALGPGSDAPGLLCAGGRLNPARLRLAYRHGIFPWYGPGQPVLWWTTDPRMVLQVAHFRLHRSLRKTLRRFLGTPGCEIRFDSAFDRVLAACAGTPREGQDGTWIVPELQSAYGRWHAAGQVHSVETWIGGELVGGLYGVNLGRMFFGESMFALRTDASKIALAALVVFCRAQGIEWIDCQQQTRHLASLGAAPVPRSEFEAHLERVVDQEPPARWIYDPAHWAWLSELQAGAQPDALPPPPSQPPA</sequence>
<gene>
    <name evidence="4 6" type="primary">aat</name>
    <name evidence="6" type="ORF">CATMQ487_33410</name>
</gene>
<dbReference type="SUPFAM" id="SSF55729">
    <property type="entry name" value="Acyl-CoA N-acyltransferases (Nat)"/>
    <property type="match status" value="1"/>
</dbReference>
<comment type="similarity">
    <text evidence="4">Belongs to the L/F-transferase family.</text>
</comment>
<dbReference type="InterPro" id="IPR004616">
    <property type="entry name" value="Leu/Phe-tRNA_Trfase"/>
</dbReference>
<name>A0ABN6PTD9_9BURK</name>
<evidence type="ECO:0000313" key="6">
    <source>
        <dbReference type="EMBL" id="BDI06371.1"/>
    </source>
</evidence>
<organism evidence="6 7">
    <name type="scientific">Sphaerotilus microaerophilus</name>
    <dbReference type="NCBI Taxonomy" id="2914710"/>
    <lineage>
        <taxon>Bacteria</taxon>
        <taxon>Pseudomonadati</taxon>
        <taxon>Pseudomonadota</taxon>
        <taxon>Betaproteobacteria</taxon>
        <taxon>Burkholderiales</taxon>
        <taxon>Sphaerotilaceae</taxon>
        <taxon>Sphaerotilus</taxon>
    </lineage>
</organism>
<comment type="subcellular location">
    <subcellularLocation>
        <location evidence="4">Cytoplasm</location>
    </subcellularLocation>
</comment>